<reference evidence="1" key="1">
    <citation type="submission" date="2021-11" db="EMBL/GenBank/DDBJ databases">
        <title>Australian commercial rhizobial inoculants.</title>
        <authorList>
            <person name="Kohlmeier M.G."/>
            <person name="O'Hara G.W."/>
            <person name="Colombi E."/>
            <person name="Ramsay J.P."/>
            <person name="Terpolilli J."/>
        </authorList>
    </citation>
    <scope>NUCLEOTIDE SEQUENCE</scope>
    <source>
        <strain evidence="1">CC829</strain>
    </source>
</reference>
<organism evidence="1 2">
    <name type="scientific">Bradyrhizobium barranii</name>
    <dbReference type="NCBI Taxonomy" id="2992140"/>
    <lineage>
        <taxon>Bacteria</taxon>
        <taxon>Pseudomonadati</taxon>
        <taxon>Pseudomonadota</taxon>
        <taxon>Alphaproteobacteria</taxon>
        <taxon>Hyphomicrobiales</taxon>
        <taxon>Nitrobacteraceae</taxon>
        <taxon>Bradyrhizobium</taxon>
    </lineage>
</organism>
<evidence type="ECO:0000313" key="1">
    <source>
        <dbReference type="EMBL" id="UFW91508.1"/>
    </source>
</evidence>
<dbReference type="Proteomes" id="UP001430990">
    <property type="component" value="Chromosome"/>
</dbReference>
<protein>
    <submittedName>
        <fullName evidence="1">Uncharacterized protein</fullName>
    </submittedName>
</protein>
<proteinExistence type="predicted"/>
<gene>
    <name evidence="1" type="ORF">BjapCC829_16330</name>
</gene>
<dbReference type="EMBL" id="CP088100">
    <property type="protein sequence ID" value="UFW91508.1"/>
    <property type="molecule type" value="Genomic_DNA"/>
</dbReference>
<sequence>MKQVDVQVQLAWRHGDYKGQLVVGSRCATIVQHRIVGLAFDVVDFIHRRREGSNNFSNFMCSRGRDRLHVAFARDDELHRDATRDNASCRSDEAQTNVILQLMMFDAPIAGAAAETIASDADEEE</sequence>
<name>A0ABY3R0W7_9BRAD</name>
<keyword evidence="2" id="KW-1185">Reference proteome</keyword>
<evidence type="ECO:0000313" key="2">
    <source>
        <dbReference type="Proteomes" id="UP001430990"/>
    </source>
</evidence>
<accession>A0ABY3R0W7</accession>
<dbReference type="RefSeq" id="WP_187388103.1">
    <property type="nucleotide sequence ID" value="NZ_CP088100.1"/>
</dbReference>